<proteinExistence type="predicted"/>
<dbReference type="OrthoDB" id="5498775at2"/>
<dbReference type="EMBL" id="CP034752">
    <property type="protein sequence ID" value="QBH97270.1"/>
    <property type="molecule type" value="Genomic_DNA"/>
</dbReference>
<evidence type="ECO:0000313" key="2">
    <source>
        <dbReference type="Proteomes" id="UP000293154"/>
    </source>
</evidence>
<dbReference type="RefSeq" id="WP_130592204.1">
    <property type="nucleotide sequence ID" value="NZ_CP034752.1"/>
</dbReference>
<name>A0A411WM99_9GAMM</name>
<gene>
    <name evidence="1" type="ORF">EKN56_13205</name>
</gene>
<keyword evidence="2" id="KW-1185">Reference proteome</keyword>
<accession>A0A411WM99</accession>
<organism evidence="1 2">
    <name type="scientific">Limnobaculum zhutongyuii</name>
    <dbReference type="NCBI Taxonomy" id="2498113"/>
    <lineage>
        <taxon>Bacteria</taxon>
        <taxon>Pseudomonadati</taxon>
        <taxon>Pseudomonadota</taxon>
        <taxon>Gammaproteobacteria</taxon>
        <taxon>Enterobacterales</taxon>
        <taxon>Budviciaceae</taxon>
        <taxon>Limnobaculum</taxon>
    </lineage>
</organism>
<sequence>MFGFGKKKDKEIIRVQFIESGQENAFAASEVPIEQLPDTFEINTTLSIAGDEWSVVSAVPPRKAEFRKTGSLIITLAKYEVTQIDPAKILYSLPTISSDLPGVEAADSLENVLVVYEDDWRQFEFLSVRLENEIRQELEDILNIYQTQHNGSGFKQLHVRRRVDIPLPEKSLTLAELDNVFSLEKTYDGIAFSNAAATVVNGFARQTVSGWIFWGQTDDSGYITTLCLRPGTHTESATIAPLMDDFVKQHQLLLVDWVQVFLCGERAESFARYDE</sequence>
<dbReference type="Proteomes" id="UP000293154">
    <property type="component" value="Chromosome"/>
</dbReference>
<protein>
    <submittedName>
        <fullName evidence="1">Uncharacterized protein</fullName>
    </submittedName>
</protein>
<dbReference type="KEGG" id="prag:EKN56_13205"/>
<dbReference type="AlphaFoldDB" id="A0A411WM99"/>
<reference evidence="1 2" key="1">
    <citation type="submission" date="2019-03" db="EMBL/GenBank/DDBJ databases">
        <title>Pragia sp. nov. isolated from the gut tract of Carduelis flavirostris.</title>
        <authorList>
            <person name="Ge Y."/>
        </authorList>
    </citation>
    <scope>NUCLEOTIDE SEQUENCE [LARGE SCALE GENOMIC DNA]</scope>
    <source>
        <strain evidence="1 2">CF-458</strain>
    </source>
</reference>
<evidence type="ECO:0000313" key="1">
    <source>
        <dbReference type="EMBL" id="QBH97270.1"/>
    </source>
</evidence>